<keyword evidence="2" id="KW-0472">Membrane</keyword>
<proteinExistence type="predicted"/>
<evidence type="ECO:0000256" key="1">
    <source>
        <dbReference type="SAM" id="MobiDB-lite"/>
    </source>
</evidence>
<dbReference type="Proteomes" id="UP001152759">
    <property type="component" value="Chromosome 1"/>
</dbReference>
<evidence type="ECO:0000313" key="4">
    <source>
        <dbReference type="EMBL" id="CAH0382603.1"/>
    </source>
</evidence>
<evidence type="ECO:0000256" key="3">
    <source>
        <dbReference type="SAM" id="SignalP"/>
    </source>
</evidence>
<accession>A0A9P0A2D9</accession>
<name>A0A9P0A2D9_BEMTA</name>
<sequence>MACDVLKSLVFCVFISCFSSLFQPAFCDEYSRLFFENDEVCSYAFKPKNILIGHKDKPALILSEKSYFDSWPGTRPFNCNFHVFVHNQGLFAVIQNMYLRRNATTKECIDYIQFKQSKQQFPINLQFEREQHNWGPKYCGRIIATDIMMEQPDSDIAPNAYIANEGSIAVKIHITPKQVLDNETLTLEIAFTPYSICRYDNNAVKNCGENMCISQKYVTDGVVNCPFIDCRDEGTCVLNFNGTRITKFATGIGVRLSMNAIASVFSVFLVFISCLWLCRHCGAFCFEPPPQPIIVSSPVEMGDVRAQQAATAPPIADDKDLPPSYDSLFPEGR</sequence>
<gene>
    <name evidence="4" type="ORF">BEMITA_LOCUS2121</name>
</gene>
<dbReference type="AlphaFoldDB" id="A0A9P0A2D9"/>
<dbReference type="KEGG" id="btab:109034966"/>
<keyword evidence="3" id="KW-0732">Signal</keyword>
<dbReference type="EMBL" id="OU963862">
    <property type="protein sequence ID" value="CAH0382603.1"/>
    <property type="molecule type" value="Genomic_DNA"/>
</dbReference>
<feature type="region of interest" description="Disordered" evidence="1">
    <location>
        <begin position="309"/>
        <end position="333"/>
    </location>
</feature>
<feature type="chain" id="PRO_5040374106" evidence="3">
    <location>
        <begin position="28"/>
        <end position="333"/>
    </location>
</feature>
<keyword evidence="5" id="KW-1185">Reference proteome</keyword>
<evidence type="ECO:0000256" key="2">
    <source>
        <dbReference type="SAM" id="Phobius"/>
    </source>
</evidence>
<feature type="transmembrane region" description="Helical" evidence="2">
    <location>
        <begin position="256"/>
        <end position="278"/>
    </location>
</feature>
<feature type="signal peptide" evidence="3">
    <location>
        <begin position="1"/>
        <end position="27"/>
    </location>
</feature>
<protein>
    <submittedName>
        <fullName evidence="4">Uncharacterized protein</fullName>
    </submittedName>
</protein>
<organism evidence="4 5">
    <name type="scientific">Bemisia tabaci</name>
    <name type="common">Sweetpotato whitefly</name>
    <name type="synonym">Aleurodes tabaci</name>
    <dbReference type="NCBI Taxonomy" id="7038"/>
    <lineage>
        <taxon>Eukaryota</taxon>
        <taxon>Metazoa</taxon>
        <taxon>Ecdysozoa</taxon>
        <taxon>Arthropoda</taxon>
        <taxon>Hexapoda</taxon>
        <taxon>Insecta</taxon>
        <taxon>Pterygota</taxon>
        <taxon>Neoptera</taxon>
        <taxon>Paraneoptera</taxon>
        <taxon>Hemiptera</taxon>
        <taxon>Sternorrhyncha</taxon>
        <taxon>Aleyrodoidea</taxon>
        <taxon>Aleyrodidae</taxon>
        <taxon>Aleyrodinae</taxon>
        <taxon>Bemisia</taxon>
    </lineage>
</organism>
<keyword evidence="2" id="KW-1133">Transmembrane helix</keyword>
<keyword evidence="2" id="KW-0812">Transmembrane</keyword>
<evidence type="ECO:0000313" key="5">
    <source>
        <dbReference type="Proteomes" id="UP001152759"/>
    </source>
</evidence>
<reference evidence="4" key="1">
    <citation type="submission" date="2021-12" db="EMBL/GenBank/DDBJ databases">
        <authorList>
            <person name="King R."/>
        </authorList>
    </citation>
    <scope>NUCLEOTIDE SEQUENCE</scope>
</reference>